<evidence type="ECO:0000313" key="3">
    <source>
        <dbReference type="Proteomes" id="UP000184395"/>
    </source>
</evidence>
<name>A0A1M6NEY1_9BURK</name>
<dbReference type="OrthoDB" id="9780765at2"/>
<dbReference type="SUPFAM" id="SSF53474">
    <property type="entry name" value="alpha/beta-Hydrolases"/>
    <property type="match status" value="1"/>
</dbReference>
<dbReference type="InterPro" id="IPR029058">
    <property type="entry name" value="AB_hydrolase_fold"/>
</dbReference>
<organism evidence="2 3">
    <name type="scientific">Paraburkholderia terricola</name>
    <dbReference type="NCBI Taxonomy" id="169427"/>
    <lineage>
        <taxon>Bacteria</taxon>
        <taxon>Pseudomonadati</taxon>
        <taxon>Pseudomonadota</taxon>
        <taxon>Betaproteobacteria</taxon>
        <taxon>Burkholderiales</taxon>
        <taxon>Burkholderiaceae</taxon>
        <taxon>Paraburkholderia</taxon>
    </lineage>
</organism>
<dbReference type="InterPro" id="IPR050471">
    <property type="entry name" value="AB_hydrolase"/>
</dbReference>
<dbReference type="STRING" id="169427.SAMN05192548_101038"/>
<gene>
    <name evidence="2" type="ORF">SAMN05192548_101038</name>
</gene>
<dbReference type="Proteomes" id="UP000184395">
    <property type="component" value="Unassembled WGS sequence"/>
</dbReference>
<evidence type="ECO:0000259" key="1">
    <source>
        <dbReference type="Pfam" id="PF00561"/>
    </source>
</evidence>
<evidence type="ECO:0000313" key="2">
    <source>
        <dbReference type="EMBL" id="SHJ94270.1"/>
    </source>
</evidence>
<feature type="domain" description="AB hydrolase-1" evidence="1">
    <location>
        <begin position="49"/>
        <end position="155"/>
    </location>
</feature>
<protein>
    <submittedName>
        <fullName evidence="2">Pimeloyl-ACP methyl ester carboxylesterase</fullName>
    </submittedName>
</protein>
<reference evidence="2 3" key="1">
    <citation type="submission" date="2016-11" db="EMBL/GenBank/DDBJ databases">
        <authorList>
            <person name="Jaros S."/>
            <person name="Januszkiewicz K."/>
            <person name="Wedrychowicz H."/>
        </authorList>
    </citation>
    <scope>NUCLEOTIDE SEQUENCE [LARGE SCALE GENOMIC DNA]</scope>
    <source>
        <strain evidence="2 3">LMG 20594</strain>
    </source>
</reference>
<dbReference type="RefSeq" id="WP_073428691.1">
    <property type="nucleotide sequence ID" value="NZ_CADFGY010000008.1"/>
</dbReference>
<accession>A0A1M6NEY1</accession>
<dbReference type="PANTHER" id="PTHR43433">
    <property type="entry name" value="HYDROLASE, ALPHA/BETA FOLD FAMILY PROTEIN"/>
    <property type="match status" value="1"/>
</dbReference>
<dbReference type="Pfam" id="PF00561">
    <property type="entry name" value="Abhydrolase_1"/>
    <property type="match status" value="1"/>
</dbReference>
<dbReference type="InterPro" id="IPR000073">
    <property type="entry name" value="AB_hydrolase_1"/>
</dbReference>
<dbReference type="AlphaFoldDB" id="A0A1M6NEY1"/>
<dbReference type="PANTHER" id="PTHR43433:SF5">
    <property type="entry name" value="AB HYDROLASE-1 DOMAIN-CONTAINING PROTEIN"/>
    <property type="match status" value="1"/>
</dbReference>
<dbReference type="EMBL" id="FRAB01000010">
    <property type="protein sequence ID" value="SHJ94270.1"/>
    <property type="molecule type" value="Genomic_DNA"/>
</dbReference>
<dbReference type="Gene3D" id="3.40.50.1820">
    <property type="entry name" value="alpha/beta hydrolase"/>
    <property type="match status" value="1"/>
</dbReference>
<proteinExistence type="predicted"/>
<sequence>MEPTTESHDDNLEQFEAHGAPPLPVSNDHGYVEHEGARIWYASYGVGAPVILLHGGLGHSGNWGYQVPALLGAGHRVVVVDSRGHGRSTRDARPYKYELMASDVLAVMDALQIARAAMVGWSDGACIAMVLGITAPERVAGVFFFGCNMDPSGTKEFVPTPVIDRCFSRHARDYAQLSATPRDFDAFVGAVSEMMKTEPNYGAHDLARIEVPVAIVLSEHDEFIKREHADYLAQSIPDAEFVLLPGVSHFAPLQRPAQFNRVMLGFLRRLLF</sequence>